<sequence>MMLLNLRYHPPGALPAANPFGTKVTERKKAPNVISRIESHENARGFSDEAKSITGAVDPQSAVLGYVDPSRGGKAQAGEEERKTLVTCIGVCRTWLAPPKGPDPERQVDQPA</sequence>
<keyword evidence="2" id="KW-1185">Reference proteome</keyword>
<comment type="caution">
    <text evidence="1">The sequence shown here is derived from an EMBL/GenBank/DDBJ whole genome shotgun (WGS) entry which is preliminary data.</text>
</comment>
<organism evidence="1 2">
    <name type="scientific">Colletotrichum paranaense</name>
    <dbReference type="NCBI Taxonomy" id="1914294"/>
    <lineage>
        <taxon>Eukaryota</taxon>
        <taxon>Fungi</taxon>
        <taxon>Dikarya</taxon>
        <taxon>Ascomycota</taxon>
        <taxon>Pezizomycotina</taxon>
        <taxon>Sordariomycetes</taxon>
        <taxon>Hypocreomycetidae</taxon>
        <taxon>Glomerellales</taxon>
        <taxon>Glomerellaceae</taxon>
        <taxon>Colletotrichum</taxon>
        <taxon>Colletotrichum acutatum species complex</taxon>
    </lineage>
</organism>
<reference evidence="1 2" key="1">
    <citation type="submission" date="2016-10" db="EMBL/GenBank/DDBJ databases">
        <title>The genome sequence of Colletotrichum fioriniae PJ7.</title>
        <authorList>
            <person name="Baroncelli R."/>
        </authorList>
    </citation>
    <scope>NUCLEOTIDE SEQUENCE [LARGE SCALE GENOMIC DNA]</scope>
    <source>
        <strain evidence="1 2">IMI 384185</strain>
    </source>
</reference>
<dbReference type="EMBL" id="MOPA01000004">
    <property type="protein sequence ID" value="KAK1542326.1"/>
    <property type="molecule type" value="Genomic_DNA"/>
</dbReference>
<evidence type="ECO:0000313" key="2">
    <source>
        <dbReference type="Proteomes" id="UP001241169"/>
    </source>
</evidence>
<proteinExistence type="predicted"/>
<evidence type="ECO:0000313" key="1">
    <source>
        <dbReference type="EMBL" id="KAK1542326.1"/>
    </source>
</evidence>
<dbReference type="RefSeq" id="XP_060351455.1">
    <property type="nucleotide sequence ID" value="XM_060489989.1"/>
</dbReference>
<dbReference type="Proteomes" id="UP001241169">
    <property type="component" value="Unassembled WGS sequence"/>
</dbReference>
<gene>
    <name evidence="1" type="ORF">CPAR01_05713</name>
</gene>
<dbReference type="GeneID" id="85373888"/>
<protein>
    <submittedName>
        <fullName evidence="1">Uncharacterized protein</fullName>
    </submittedName>
</protein>
<accession>A0ABQ9SS40</accession>
<name>A0ABQ9SS40_9PEZI</name>